<proteinExistence type="inferred from homology"/>
<feature type="domain" description="DNA-directed DNA polymerase X" evidence="7">
    <location>
        <begin position="79"/>
        <end position="409"/>
    </location>
</feature>
<dbReference type="GO" id="GO:0006284">
    <property type="term" value="P:base-excision repair"/>
    <property type="evidence" value="ECO:0007669"/>
    <property type="project" value="TreeGrafter"/>
</dbReference>
<evidence type="ECO:0000256" key="2">
    <source>
        <dbReference type="ARBA" id="ARBA00022634"/>
    </source>
</evidence>
<dbReference type="GO" id="GO:0003887">
    <property type="term" value="F:DNA-directed DNA polymerase activity"/>
    <property type="evidence" value="ECO:0007669"/>
    <property type="project" value="UniProtKB-UniRule"/>
</dbReference>
<dbReference type="Pfam" id="PF14792">
    <property type="entry name" value="DNA_pol_B_palm"/>
    <property type="match status" value="1"/>
</dbReference>
<dbReference type="Gene3D" id="1.10.150.20">
    <property type="entry name" value="5' to 3' exonuclease, C-terminal subdomain"/>
    <property type="match status" value="1"/>
</dbReference>
<dbReference type="EMBL" id="KQ982686">
    <property type="protein sequence ID" value="KYQ52305.1"/>
    <property type="molecule type" value="Genomic_DNA"/>
</dbReference>
<reference evidence="8 9" key="1">
    <citation type="submission" date="2015-09" db="EMBL/GenBank/DDBJ databases">
        <title>Trachymyrmex zeteki WGS genome.</title>
        <authorList>
            <person name="Nygaard S."/>
            <person name="Hu H."/>
            <person name="Boomsma J."/>
            <person name="Zhang G."/>
        </authorList>
    </citation>
    <scope>NUCLEOTIDE SEQUENCE [LARGE SCALE GENOMIC DNA]</scope>
    <source>
        <strain evidence="8">Tzet28-1</strain>
        <tissue evidence="8">Whole body</tissue>
    </source>
</reference>
<dbReference type="Pfam" id="PF10391">
    <property type="entry name" value="DNA_pol_lambd_f"/>
    <property type="match status" value="1"/>
</dbReference>
<evidence type="ECO:0000256" key="3">
    <source>
        <dbReference type="ARBA" id="ARBA00022679"/>
    </source>
</evidence>
<gene>
    <name evidence="8" type="ORF">ALC60_08571</name>
</gene>
<dbReference type="FunFam" id="1.10.150.20:FF:000026">
    <property type="entry name" value="DNA polymerase beta"/>
    <property type="match status" value="1"/>
</dbReference>
<dbReference type="FunFam" id="3.30.210.10:FF:000002">
    <property type="entry name" value="DNA polymerase"/>
    <property type="match status" value="1"/>
</dbReference>
<evidence type="ECO:0000313" key="9">
    <source>
        <dbReference type="Proteomes" id="UP000075809"/>
    </source>
</evidence>
<sequence length="410" mass="47425">MRECSECVKILLVADPQILGEKYENYFGSWIARWDSDRAIQIICILLHRYLEKTFSRALKFSQPHVIAFLGDLMDEGHIANAEDFERYKRRLDSIFSMPDDIMVFYFNYIIFFSPLKVNRLTRTMPEAPKDAFLNDYAERNTTNVILSHIPLLFTPGSFVQNIKKDDTNVAISLLARVSGIGPAKAKELVEAGIKTLEDLKKHQDKLTHHQKLGLKYFDDFEKKIPRAEIVQIEKILKNAIKELNSAYLVTICGSYRRNKEESGDIDVLVTHPNYISKAKDEKKKAISLKIIVECLEKKKLITDTISLGSTKFMGVCQLPEDKSKPFRRLDIRLTFHDQYYCAILYFTGSDLFNKNMRAHALEKKYTLNEYALKRLTIEGRPGEAEKITSEKDVFKFLGLPYKDPKDRNI</sequence>
<keyword evidence="4 6" id="KW-0548">Nucleotidyltransferase</keyword>
<dbReference type="SMART" id="SM00483">
    <property type="entry name" value="POLXc"/>
    <property type="match status" value="1"/>
</dbReference>
<evidence type="ECO:0000313" key="8">
    <source>
        <dbReference type="EMBL" id="KYQ52305.1"/>
    </source>
</evidence>
<keyword evidence="6" id="KW-0239">DNA-directed DNA polymerase</keyword>
<dbReference type="CDD" id="cd00141">
    <property type="entry name" value="NT_POLXc"/>
    <property type="match status" value="1"/>
</dbReference>
<keyword evidence="9" id="KW-1185">Reference proteome</keyword>
<evidence type="ECO:0000256" key="6">
    <source>
        <dbReference type="RuleBase" id="RU366014"/>
    </source>
</evidence>
<dbReference type="SUPFAM" id="SSF81301">
    <property type="entry name" value="Nucleotidyltransferase"/>
    <property type="match status" value="1"/>
</dbReference>
<dbReference type="GO" id="GO:0003677">
    <property type="term" value="F:DNA binding"/>
    <property type="evidence" value="ECO:0007669"/>
    <property type="project" value="UniProtKB-UniRule"/>
</dbReference>
<keyword evidence="2" id="KW-0237">DNA synthesis</keyword>
<dbReference type="Pfam" id="PF14791">
    <property type="entry name" value="DNA_pol_B_thumb"/>
    <property type="match status" value="1"/>
</dbReference>
<comment type="similarity">
    <text evidence="6">Belongs to the DNA polymerase type-X family.</text>
</comment>
<evidence type="ECO:0000256" key="1">
    <source>
        <dbReference type="ARBA" id="ARBA00022490"/>
    </source>
</evidence>
<dbReference type="Gene3D" id="3.30.460.10">
    <property type="entry name" value="Beta Polymerase, domain 2"/>
    <property type="match status" value="1"/>
</dbReference>
<dbReference type="PANTHER" id="PTHR11276:SF42">
    <property type="entry name" value="DNA POLYMERASE BETA"/>
    <property type="match status" value="1"/>
</dbReference>
<keyword evidence="6" id="KW-0539">Nucleus</keyword>
<protein>
    <recommendedName>
        <fullName evidence="6">DNA polymerase</fullName>
        <ecNumber evidence="6">2.7.7.7</ecNumber>
    </recommendedName>
</protein>
<keyword evidence="3 6" id="KW-0808">Transferase</keyword>
<keyword evidence="5" id="KW-0238">DNA-binding</keyword>
<dbReference type="InterPro" id="IPR022312">
    <property type="entry name" value="DNA_pol_X"/>
</dbReference>
<evidence type="ECO:0000256" key="5">
    <source>
        <dbReference type="ARBA" id="ARBA00023125"/>
    </source>
</evidence>
<name>A0A151WXB2_9HYME</name>
<dbReference type="EC" id="2.7.7.7" evidence="6"/>
<dbReference type="AlphaFoldDB" id="A0A151WXB2"/>
<dbReference type="InterPro" id="IPR029052">
    <property type="entry name" value="Metallo-depent_PP-like"/>
</dbReference>
<dbReference type="STRING" id="64791.A0A151WXB2"/>
<dbReference type="GO" id="GO:0006303">
    <property type="term" value="P:double-strand break repair via nonhomologous end joining"/>
    <property type="evidence" value="ECO:0007669"/>
    <property type="project" value="TreeGrafter"/>
</dbReference>
<dbReference type="InterPro" id="IPR002008">
    <property type="entry name" value="DNA_pol_X_beta-like"/>
</dbReference>
<accession>A0A151WXB2</accession>
<dbReference type="PANTHER" id="PTHR11276">
    <property type="entry name" value="DNA POLYMERASE TYPE-X FAMILY MEMBER"/>
    <property type="match status" value="1"/>
</dbReference>
<dbReference type="InterPro" id="IPR002054">
    <property type="entry name" value="DNA-dir_DNA_pol_X"/>
</dbReference>
<dbReference type="InterPro" id="IPR018944">
    <property type="entry name" value="DNA_pol_lambd_fingers_domain"/>
</dbReference>
<dbReference type="GO" id="GO:0046872">
    <property type="term" value="F:metal ion binding"/>
    <property type="evidence" value="ECO:0007669"/>
    <property type="project" value="UniProtKB-UniRule"/>
</dbReference>
<comment type="subcellular location">
    <subcellularLocation>
        <location evidence="6">Nucleus</location>
    </subcellularLocation>
</comment>
<dbReference type="InterPro" id="IPR037160">
    <property type="entry name" value="DNA_Pol_thumb_sf"/>
</dbReference>
<dbReference type="Proteomes" id="UP000075809">
    <property type="component" value="Unassembled WGS sequence"/>
</dbReference>
<dbReference type="PRINTS" id="PR00870">
    <property type="entry name" value="DNAPOLXBETA"/>
</dbReference>
<keyword evidence="6" id="KW-0234">DNA repair</keyword>
<keyword evidence="1" id="KW-0963">Cytoplasm</keyword>
<organism evidence="8 9">
    <name type="scientific">Mycetomoellerius zeteki</name>
    <dbReference type="NCBI Taxonomy" id="64791"/>
    <lineage>
        <taxon>Eukaryota</taxon>
        <taxon>Metazoa</taxon>
        <taxon>Ecdysozoa</taxon>
        <taxon>Arthropoda</taxon>
        <taxon>Hexapoda</taxon>
        <taxon>Insecta</taxon>
        <taxon>Pterygota</taxon>
        <taxon>Neoptera</taxon>
        <taxon>Endopterygota</taxon>
        <taxon>Hymenoptera</taxon>
        <taxon>Apocrita</taxon>
        <taxon>Aculeata</taxon>
        <taxon>Formicoidea</taxon>
        <taxon>Formicidae</taxon>
        <taxon>Myrmicinae</taxon>
        <taxon>Mycetomoellerius</taxon>
    </lineage>
</organism>
<keyword evidence="6" id="KW-0227">DNA damage</keyword>
<evidence type="ECO:0000259" key="7">
    <source>
        <dbReference type="SMART" id="SM00483"/>
    </source>
</evidence>
<dbReference type="InterPro" id="IPR043519">
    <property type="entry name" value="NT_sf"/>
</dbReference>
<dbReference type="GO" id="GO:0005634">
    <property type="term" value="C:nucleus"/>
    <property type="evidence" value="ECO:0007669"/>
    <property type="project" value="UniProtKB-SubCell"/>
</dbReference>
<dbReference type="InterPro" id="IPR028207">
    <property type="entry name" value="DNA_pol_B_palm_palm"/>
</dbReference>
<evidence type="ECO:0000256" key="4">
    <source>
        <dbReference type="ARBA" id="ARBA00022695"/>
    </source>
</evidence>
<dbReference type="SUPFAM" id="SSF56300">
    <property type="entry name" value="Metallo-dependent phosphatases"/>
    <property type="match status" value="1"/>
</dbReference>
<comment type="function">
    <text evidence="6">DNA polymerase that functions in several pathways of DNA repair. Involved in base excision repair (BER) responsible for repair of lesions that give rise to abasic (AP) sites in DNA. Also contributes to DNA double-strand break repair by non-homologous end joining and homologous recombination. Has both template-dependent and template-independent (terminal transferase) DNA polymerase activities. Has also a 5'-deoxyribose-5-phosphate lyase (dRP lyase) activity.</text>
</comment>
<dbReference type="InterPro" id="IPR029398">
    <property type="entry name" value="PolB_thumb"/>
</dbReference>
<dbReference type="PRINTS" id="PR00869">
    <property type="entry name" value="DNAPOLX"/>
</dbReference>
<dbReference type="SUPFAM" id="SSF81585">
    <property type="entry name" value="PsbU/PolX domain-like"/>
    <property type="match status" value="1"/>
</dbReference>
<comment type="catalytic activity">
    <reaction evidence="6">
        <text>DNA(n) + a 2'-deoxyribonucleoside 5'-triphosphate = DNA(n+1) + diphosphate</text>
        <dbReference type="Rhea" id="RHEA:22508"/>
        <dbReference type="Rhea" id="RHEA-COMP:17339"/>
        <dbReference type="Rhea" id="RHEA-COMP:17340"/>
        <dbReference type="ChEBI" id="CHEBI:33019"/>
        <dbReference type="ChEBI" id="CHEBI:61560"/>
        <dbReference type="ChEBI" id="CHEBI:173112"/>
        <dbReference type="EC" id="2.7.7.7"/>
    </reaction>
</comment>
<dbReference type="Gene3D" id="3.30.210.10">
    <property type="entry name" value="DNA polymerase, thumb domain"/>
    <property type="match status" value="1"/>
</dbReference>